<dbReference type="EMBL" id="CM020618">
    <property type="protein sequence ID" value="KAK1860179.1"/>
    <property type="molecule type" value="Genomic_DNA"/>
</dbReference>
<evidence type="ECO:0000313" key="1">
    <source>
        <dbReference type="EMBL" id="KAK1860179.1"/>
    </source>
</evidence>
<evidence type="ECO:0000313" key="2">
    <source>
        <dbReference type="Proteomes" id="UP000798662"/>
    </source>
</evidence>
<protein>
    <submittedName>
        <fullName evidence="1">Uncharacterized protein</fullName>
    </submittedName>
</protein>
<reference evidence="1" key="1">
    <citation type="submission" date="2019-11" db="EMBL/GenBank/DDBJ databases">
        <title>Nori genome reveals adaptations in red seaweeds to the harsh intertidal environment.</title>
        <authorList>
            <person name="Wang D."/>
            <person name="Mao Y."/>
        </authorList>
    </citation>
    <scope>NUCLEOTIDE SEQUENCE</scope>
    <source>
        <tissue evidence="1">Gametophyte</tissue>
    </source>
</reference>
<name>A0ACC3BQB1_PYRYE</name>
<keyword evidence="2" id="KW-1185">Reference proteome</keyword>
<sequence length="322" mass="31836">MTLPEDFSAAAAAAAAAARSAAATAAAAAGVATDAAARTAAAARRSAVAAAPPTVTAAHMDGAAAAVAVVGAAVAVGVVAARGVVRVPTAEALKGRLPPLPPASAAAARAARRSSSASAAGATGGRHRPLVLRGVIVKVTDGDGVRLYHQPLLRRLLPLPRDAAKANRSISIRLAGVDAPECAHWGNPAQPGGLAARRWLTARATGVRAAVTAHGLDQYGRLVGTVAVPRRWAGGRLPGVGWENLSVALAEAGHAQVYYGGGAVYGGALGAMEAAVKTAVRRRRGMWAAGPGRAVVVHPQEWKRRTRGGGGGGGASAGDGCG</sequence>
<dbReference type="Proteomes" id="UP000798662">
    <property type="component" value="Chromosome 1"/>
</dbReference>
<organism evidence="1 2">
    <name type="scientific">Pyropia yezoensis</name>
    <name type="common">Susabi-nori</name>
    <name type="synonym">Porphyra yezoensis</name>
    <dbReference type="NCBI Taxonomy" id="2788"/>
    <lineage>
        <taxon>Eukaryota</taxon>
        <taxon>Rhodophyta</taxon>
        <taxon>Bangiophyceae</taxon>
        <taxon>Bangiales</taxon>
        <taxon>Bangiaceae</taxon>
        <taxon>Pyropia</taxon>
    </lineage>
</organism>
<gene>
    <name evidence="1" type="ORF">I4F81_002768</name>
</gene>
<comment type="caution">
    <text evidence="1">The sequence shown here is derived from an EMBL/GenBank/DDBJ whole genome shotgun (WGS) entry which is preliminary data.</text>
</comment>
<proteinExistence type="predicted"/>
<accession>A0ACC3BQB1</accession>